<feature type="chain" id="PRO_5015435653" evidence="1">
    <location>
        <begin position="27"/>
        <end position="180"/>
    </location>
</feature>
<proteinExistence type="predicted"/>
<organism evidence="2 3">
    <name type="scientific">Enhygromyxa salina</name>
    <dbReference type="NCBI Taxonomy" id="215803"/>
    <lineage>
        <taxon>Bacteria</taxon>
        <taxon>Pseudomonadati</taxon>
        <taxon>Myxococcota</taxon>
        <taxon>Polyangia</taxon>
        <taxon>Nannocystales</taxon>
        <taxon>Nannocystaceae</taxon>
        <taxon>Enhygromyxa</taxon>
    </lineage>
</organism>
<keyword evidence="3" id="KW-1185">Reference proteome</keyword>
<evidence type="ECO:0000313" key="3">
    <source>
        <dbReference type="Proteomes" id="UP000237968"/>
    </source>
</evidence>
<reference evidence="2 3" key="1">
    <citation type="submission" date="2018-03" db="EMBL/GenBank/DDBJ databases">
        <title>Draft Genome Sequences of the Obligatory Marine Myxobacteria Enhygromyxa salina SWB005.</title>
        <authorList>
            <person name="Poehlein A."/>
            <person name="Moghaddam J.A."/>
            <person name="Harms H."/>
            <person name="Alanjari M."/>
            <person name="Koenig G.M."/>
            <person name="Daniel R."/>
            <person name="Schaeberle T.F."/>
        </authorList>
    </citation>
    <scope>NUCLEOTIDE SEQUENCE [LARGE SCALE GENOMIC DNA]</scope>
    <source>
        <strain evidence="2 3">SWB005</strain>
    </source>
</reference>
<evidence type="ECO:0000256" key="1">
    <source>
        <dbReference type="SAM" id="SignalP"/>
    </source>
</evidence>
<dbReference type="EMBL" id="PVNK01000248">
    <property type="protein sequence ID" value="PRP91313.1"/>
    <property type="molecule type" value="Genomic_DNA"/>
</dbReference>
<accession>A0A2S9XEM5</accession>
<evidence type="ECO:0000313" key="2">
    <source>
        <dbReference type="EMBL" id="PRP91313.1"/>
    </source>
</evidence>
<protein>
    <submittedName>
        <fullName evidence="2">Uncharacterized protein</fullName>
    </submittedName>
</protein>
<keyword evidence="1" id="KW-0732">Signal</keyword>
<gene>
    <name evidence="2" type="ORF">ENSA5_56620</name>
</gene>
<dbReference type="AlphaFoldDB" id="A0A2S9XEM5"/>
<comment type="caution">
    <text evidence="2">The sequence shown here is derived from an EMBL/GenBank/DDBJ whole genome shotgun (WGS) entry which is preliminary data.</text>
</comment>
<dbReference type="Proteomes" id="UP000237968">
    <property type="component" value="Unassembled WGS sequence"/>
</dbReference>
<sequence length="180" mass="19707">MFNNAMSRSLVLSVLTAAPLSLTAQAAGNNLDLVMTHACEEDVGGVLRLWVEEDGDIWSPDLDRFIGSTTEDLKPSEHPSYEVGSAPDLTLSFAFRSGATGMDVLIYDHKLEDWAYYDTVVVERNYGRISLPIDSSFKLELTEGGISEELIEYPYEDGGTASLPPQDKAAVLKPVKDCND</sequence>
<name>A0A2S9XEM5_9BACT</name>
<feature type="signal peptide" evidence="1">
    <location>
        <begin position="1"/>
        <end position="26"/>
    </location>
</feature>